<dbReference type="OrthoDB" id="43013at2157"/>
<dbReference type="AlphaFoldDB" id="A0A2U9IRA2"/>
<reference evidence="2 3" key="1">
    <citation type="submission" date="2018-05" db="EMBL/GenBank/DDBJ databases">
        <title>Complete Genome Sequences of Extremely Thermoacidophilic, Metal-Mobilizing Type-Strain Members of the Archaeal Family Sulfolobaceae: Acidianus brierleyi DSM-1651T, Acidianus sulfidivorans DSM-18786T, Metallosphaera hakonensis DSM-7519T, and Metallosphaera prunae DSM-10039T.</title>
        <authorList>
            <person name="Counts J.A."/>
            <person name="Kelly R.M."/>
        </authorList>
    </citation>
    <scope>NUCLEOTIDE SEQUENCE [LARGE SCALE GENOMIC DNA]</scope>
    <source>
        <strain evidence="2 3">HO1-1</strain>
    </source>
</reference>
<name>A0A2U9IRA2_9CREN</name>
<organism evidence="2 3">
    <name type="scientific">Metallosphaera hakonensis JCM 8857 = DSM 7519</name>
    <dbReference type="NCBI Taxonomy" id="1293036"/>
    <lineage>
        <taxon>Archaea</taxon>
        <taxon>Thermoproteota</taxon>
        <taxon>Thermoprotei</taxon>
        <taxon>Sulfolobales</taxon>
        <taxon>Sulfolobaceae</taxon>
        <taxon>Metallosphaera</taxon>
    </lineage>
</organism>
<sequence>MKKVVLDSGVVLSFLEGKFGDYYQRILNEELEPYISTMNLTEIYYVLCRKMGGEKAEKLMKMLVKSGLRIVGVKPRIMKYAAECKCHNSISMGDCFSIATAKYLKTTAVFKREKELEDKKIGNVEFID</sequence>
<evidence type="ECO:0000259" key="1">
    <source>
        <dbReference type="Pfam" id="PF01850"/>
    </source>
</evidence>
<evidence type="ECO:0000313" key="3">
    <source>
        <dbReference type="Proteomes" id="UP000247586"/>
    </source>
</evidence>
<reference evidence="3" key="3">
    <citation type="submission" date="2020-03" db="EMBL/GenBank/DDBJ databases">
        <title>Sequencing and Assembly of Multiple Reported Metal-Biooxidizing Members of the Extremely Thermoacidophilic Archaeal Family Sulfolobaceae.</title>
        <authorList>
            <person name="Counts J.A."/>
            <person name="Kelly R.M."/>
        </authorList>
    </citation>
    <scope>NUCLEOTIDE SEQUENCE [LARGE SCALE GENOMIC DNA]</scope>
    <source>
        <strain evidence="3">HO1-1</strain>
    </source>
</reference>
<evidence type="ECO:0000313" key="2">
    <source>
        <dbReference type="EMBL" id="AWR98562.1"/>
    </source>
</evidence>
<dbReference type="Pfam" id="PF01850">
    <property type="entry name" value="PIN"/>
    <property type="match status" value="1"/>
</dbReference>
<dbReference type="Gene3D" id="3.40.50.1010">
    <property type="entry name" value="5'-nuclease"/>
    <property type="match status" value="1"/>
</dbReference>
<dbReference type="GeneID" id="36833937"/>
<dbReference type="InterPro" id="IPR029060">
    <property type="entry name" value="PIN-like_dom_sf"/>
</dbReference>
<feature type="domain" description="PIN" evidence="1">
    <location>
        <begin position="4"/>
        <end position="118"/>
    </location>
</feature>
<dbReference type="KEGG" id="mhk:DFR87_01305"/>
<protein>
    <submittedName>
        <fullName evidence="2">PIN domain-containing protein</fullName>
    </submittedName>
</protein>
<dbReference type="InterPro" id="IPR002716">
    <property type="entry name" value="PIN_dom"/>
</dbReference>
<dbReference type="SUPFAM" id="SSF88723">
    <property type="entry name" value="PIN domain-like"/>
    <property type="match status" value="1"/>
</dbReference>
<dbReference type="RefSeq" id="WP_054837362.1">
    <property type="nucleotide sequence ID" value="NZ_BBBA01000048.1"/>
</dbReference>
<reference evidence="3" key="2">
    <citation type="submission" date="2020-03" db="EMBL/GenBank/DDBJ databases">
        <title>Complete Genome Sequences of Extremely Thermoacidophilic, Metal-Mobilizing Type-Strain Members of the Archaeal Family Sulfolobaceae: Acidianus brierleyi DSM-1651T, Acidianus sulfidivorans DSM-18786T, Metallosphaera hakonensis DSM-7519T, and Metallosphaera prunae DSM-10039T.</title>
        <authorList>
            <person name="Counts J.A."/>
            <person name="Kelly R.M."/>
        </authorList>
    </citation>
    <scope>NUCLEOTIDE SEQUENCE [LARGE SCALE GENOMIC DNA]</scope>
    <source>
        <strain evidence="3">HO1-1</strain>
    </source>
</reference>
<dbReference type="CDD" id="cd18689">
    <property type="entry name" value="PIN_VapC-like"/>
    <property type="match status" value="1"/>
</dbReference>
<dbReference type="Proteomes" id="UP000247586">
    <property type="component" value="Chromosome"/>
</dbReference>
<gene>
    <name evidence="2" type="ORF">DFR87_01305</name>
</gene>
<keyword evidence="3" id="KW-1185">Reference proteome</keyword>
<accession>A0A2U9IRA2</accession>
<dbReference type="EMBL" id="CP029287">
    <property type="protein sequence ID" value="AWR98562.1"/>
    <property type="molecule type" value="Genomic_DNA"/>
</dbReference>
<proteinExistence type="predicted"/>